<dbReference type="PIRSF" id="PIRSF028304">
    <property type="entry name" value="UCP028304"/>
    <property type="match status" value="1"/>
</dbReference>
<dbReference type="PANTHER" id="PTHR35370:SF1">
    <property type="entry name" value="TYPE VI SECRETION SYSTEM COMPONENT TSSF1"/>
    <property type="match status" value="1"/>
</dbReference>
<dbReference type="EMBL" id="WWCV01000062">
    <property type="protein sequence ID" value="MYN20060.1"/>
    <property type="molecule type" value="Genomic_DNA"/>
</dbReference>
<keyword evidence="2" id="KW-1185">Reference proteome</keyword>
<reference evidence="1 2" key="1">
    <citation type="submission" date="2019-12" db="EMBL/GenBank/DDBJ databases">
        <title>Novel species isolated from a subtropical stream in China.</title>
        <authorList>
            <person name="Lu H."/>
        </authorList>
    </citation>
    <scope>NUCLEOTIDE SEQUENCE [LARGE SCALE GENOMIC DNA]</scope>
    <source>
        <strain evidence="1 2">FT107W</strain>
    </source>
</reference>
<dbReference type="Pfam" id="PF05947">
    <property type="entry name" value="T6SS_TssF"/>
    <property type="match status" value="1"/>
</dbReference>
<gene>
    <name evidence="1" type="primary">tssF</name>
    <name evidence="1" type="ORF">GTP81_25290</name>
</gene>
<comment type="caution">
    <text evidence="1">The sequence shown here is derived from an EMBL/GenBank/DDBJ whole genome shotgun (WGS) entry which is preliminary data.</text>
</comment>
<dbReference type="AlphaFoldDB" id="A0A845HMU8"/>
<evidence type="ECO:0000313" key="2">
    <source>
        <dbReference type="Proteomes" id="UP000484875"/>
    </source>
</evidence>
<protein>
    <submittedName>
        <fullName evidence="1">Type VI secretion system baseplate subunit TssF</fullName>
    </submittedName>
</protein>
<dbReference type="InterPro" id="IPR010272">
    <property type="entry name" value="T6SS_TssF"/>
</dbReference>
<dbReference type="RefSeq" id="WP_161092427.1">
    <property type="nucleotide sequence ID" value="NZ_WWCV01000062.1"/>
</dbReference>
<dbReference type="PANTHER" id="PTHR35370">
    <property type="entry name" value="CYTOPLASMIC PROTEIN-RELATED-RELATED"/>
    <property type="match status" value="1"/>
</dbReference>
<sequence length="614" mass="68058">MKDLLPHYEAELALLRRLSRGFAERYPGIAGNLHMSGDGCKDPHVERLIQASALLAARISKRLDDDYPMFTESLLEMLYPHYLRSFPACSIIQLDFRSAPRELPDIVTVIPRGTILKSAPMRGVKCKFTTTADIVVVPIRLADVRYVPILNAPPSIRLSADASSEIALTFDGAGKAGLEGLSFEQLRLFIDADPTLGAALHDTLFMRVYSVYISFAADSPWTVIGKSCISAVGYAEDQALIPFPARSHPAYRLLTEYFAFPEKFRFFDLAWPELVRAMPTDCRCFTLHLVVSGAQNGSHLAQTLGKVSERNLLLNCAPVVNLFKRTAVPVDVRRTTADYPLLADSANPDAYEIFGIQSASLITDISRSDGIQSVQPFYSMRHGQQAGQVACYWIMRRDGITADISPGHEMRISLVDTDLTPLTEKAQTLSVALLCSNRHLPAALSYGSPDGDLRMDGRLAHTPVRLLRRPGAVYRFESGNGAHWRLISHLTLHHRSLASVGLDEFREMLNLYNLSRNSITLRQIQGVVDLQYRTATAWVRGGPTASLMPGLEIRMTLDEEAFVGSGMYAFVQTLDHFFGLYCQINVYSQLIVISHRTGEELVRCPPRSGAALLG</sequence>
<dbReference type="Proteomes" id="UP000484875">
    <property type="component" value="Unassembled WGS sequence"/>
</dbReference>
<accession>A0A845HMU8</accession>
<proteinExistence type="predicted"/>
<evidence type="ECO:0000313" key="1">
    <source>
        <dbReference type="EMBL" id="MYN20060.1"/>
    </source>
</evidence>
<name>A0A845HMU8_9BURK</name>
<organism evidence="1 2">
    <name type="scientific">Duganella vulcania</name>
    <dbReference type="NCBI Taxonomy" id="2692166"/>
    <lineage>
        <taxon>Bacteria</taxon>
        <taxon>Pseudomonadati</taxon>
        <taxon>Pseudomonadota</taxon>
        <taxon>Betaproteobacteria</taxon>
        <taxon>Burkholderiales</taxon>
        <taxon>Oxalobacteraceae</taxon>
        <taxon>Telluria group</taxon>
        <taxon>Duganella</taxon>
    </lineage>
</organism>
<dbReference type="NCBIfam" id="TIGR03359">
    <property type="entry name" value="VI_chp_6"/>
    <property type="match status" value="1"/>
</dbReference>